<dbReference type="RefSeq" id="WP_054409805.1">
    <property type="nucleotide sequence ID" value="NZ_FOYA01000010.1"/>
</dbReference>
<evidence type="ECO:0000313" key="2">
    <source>
        <dbReference type="Proteomes" id="UP000037755"/>
    </source>
</evidence>
<gene>
    <name evidence="1" type="ORF">AM493_19750</name>
</gene>
<dbReference type="STRING" id="1202724.AM493_19750"/>
<organism evidence="1 2">
    <name type="scientific">Flavobacterium akiainvivens</name>
    <dbReference type="NCBI Taxonomy" id="1202724"/>
    <lineage>
        <taxon>Bacteria</taxon>
        <taxon>Pseudomonadati</taxon>
        <taxon>Bacteroidota</taxon>
        <taxon>Flavobacteriia</taxon>
        <taxon>Flavobacteriales</taxon>
        <taxon>Flavobacteriaceae</taxon>
        <taxon>Flavobacterium</taxon>
    </lineage>
</organism>
<dbReference type="EMBL" id="LIYD01000005">
    <property type="protein sequence ID" value="KOS08034.1"/>
    <property type="molecule type" value="Genomic_DNA"/>
</dbReference>
<sequence>MLSQLSIFKQYPFSEYEENGFDSAHAQYCYSLNPYSQDHYYIPAAESFVASYSFVQRGGMDFEAYHKYEQLYVTAFAEVFGTFDIIGVKDAKEVLYNGYAAFEADLLKALREDHSYAFVVNSLGLVIDCNFDLIVAVFGYTAYNERVGELLDIFRKHGLFVTDLKE</sequence>
<reference evidence="1 2" key="1">
    <citation type="submission" date="2015-08" db="EMBL/GenBank/DDBJ databases">
        <title>Whole genome sequence of Flavobacterium akiainvivens IK-1T, from decaying Wikstroemia oahuensis, an endemic Hawaiian shrub.</title>
        <authorList>
            <person name="Wan X."/>
            <person name="Hou S."/>
            <person name="Saito J."/>
            <person name="Donachie S."/>
        </authorList>
    </citation>
    <scope>NUCLEOTIDE SEQUENCE [LARGE SCALE GENOMIC DNA]</scope>
    <source>
        <strain evidence="1 2">IK-1</strain>
    </source>
</reference>
<dbReference type="PATRIC" id="fig|1202724.3.peg.4091"/>
<dbReference type="Proteomes" id="UP000037755">
    <property type="component" value="Unassembled WGS sequence"/>
</dbReference>
<comment type="caution">
    <text evidence="1">The sequence shown here is derived from an EMBL/GenBank/DDBJ whole genome shotgun (WGS) entry which is preliminary data.</text>
</comment>
<accession>A0A0M8MFW0</accession>
<keyword evidence="2" id="KW-1185">Reference proteome</keyword>
<protein>
    <submittedName>
        <fullName evidence="1">Uncharacterized protein</fullName>
    </submittedName>
</protein>
<evidence type="ECO:0000313" key="1">
    <source>
        <dbReference type="EMBL" id="KOS08034.1"/>
    </source>
</evidence>
<dbReference type="AlphaFoldDB" id="A0A0M8MFW0"/>
<proteinExistence type="predicted"/>
<name>A0A0M8MFW0_9FLAO</name>